<dbReference type="InterPro" id="IPR036291">
    <property type="entry name" value="NAD(P)-bd_dom_sf"/>
</dbReference>
<reference evidence="3" key="1">
    <citation type="journal article" date="2019" name="Int. J. Syst. Evol. Microbiol.">
        <title>The Global Catalogue of Microorganisms (GCM) 10K type strain sequencing project: providing services to taxonomists for standard genome sequencing and annotation.</title>
        <authorList>
            <consortium name="The Broad Institute Genomics Platform"/>
            <consortium name="The Broad Institute Genome Sequencing Center for Infectious Disease"/>
            <person name="Wu L."/>
            <person name="Ma J."/>
        </authorList>
    </citation>
    <scope>NUCLEOTIDE SEQUENCE [LARGE SCALE GENOMIC DNA]</scope>
    <source>
        <strain evidence="3">JCM 18077</strain>
    </source>
</reference>
<dbReference type="SUPFAM" id="SSF51735">
    <property type="entry name" value="NAD(P)-binding Rossmann-fold domains"/>
    <property type="match status" value="1"/>
</dbReference>
<dbReference type="Gene3D" id="3.40.50.720">
    <property type="entry name" value="NAD(P)-binding Rossmann-like Domain"/>
    <property type="match status" value="1"/>
</dbReference>
<keyword evidence="3" id="KW-1185">Reference proteome</keyword>
<proteinExistence type="predicted"/>
<dbReference type="RefSeq" id="WP_345313725.1">
    <property type="nucleotide sequence ID" value="NZ_BAABIE010000011.1"/>
</dbReference>
<dbReference type="EMBL" id="BAABIE010000011">
    <property type="protein sequence ID" value="GAA4752793.1"/>
    <property type="molecule type" value="Genomic_DNA"/>
</dbReference>
<evidence type="ECO:0000313" key="3">
    <source>
        <dbReference type="Proteomes" id="UP001500822"/>
    </source>
</evidence>
<name>A0ABP8ZDI5_9ACTN</name>
<dbReference type="InterPro" id="IPR016040">
    <property type="entry name" value="NAD(P)-bd_dom"/>
</dbReference>
<dbReference type="Proteomes" id="UP001500822">
    <property type="component" value="Unassembled WGS sequence"/>
</dbReference>
<accession>A0ABP8ZDI5</accession>
<comment type="caution">
    <text evidence="2">The sequence shown here is derived from an EMBL/GenBank/DDBJ whole genome shotgun (WGS) entry which is preliminary data.</text>
</comment>
<dbReference type="InterPro" id="IPR051207">
    <property type="entry name" value="ComplexI_NDUFA9_subunit"/>
</dbReference>
<feature type="domain" description="NAD(P)-binding" evidence="1">
    <location>
        <begin position="7"/>
        <end position="122"/>
    </location>
</feature>
<protein>
    <submittedName>
        <fullName evidence="2">SDR family oxidoreductase</fullName>
    </submittedName>
</protein>
<dbReference type="Pfam" id="PF13460">
    <property type="entry name" value="NAD_binding_10"/>
    <property type="match status" value="1"/>
</dbReference>
<gene>
    <name evidence="2" type="ORF">GCM10023217_24800</name>
</gene>
<evidence type="ECO:0000313" key="2">
    <source>
        <dbReference type="EMBL" id="GAA4752793.1"/>
    </source>
</evidence>
<evidence type="ECO:0000259" key="1">
    <source>
        <dbReference type="Pfam" id="PF13460"/>
    </source>
</evidence>
<organism evidence="2 3">
    <name type="scientific">Gordonia alkaliphila</name>
    <dbReference type="NCBI Taxonomy" id="1053547"/>
    <lineage>
        <taxon>Bacteria</taxon>
        <taxon>Bacillati</taxon>
        <taxon>Actinomycetota</taxon>
        <taxon>Actinomycetes</taxon>
        <taxon>Mycobacteriales</taxon>
        <taxon>Gordoniaceae</taxon>
        <taxon>Gordonia</taxon>
    </lineage>
</organism>
<dbReference type="PANTHER" id="PTHR12126">
    <property type="entry name" value="NADH-UBIQUINONE OXIDOREDUCTASE 39 KDA SUBUNIT-RELATED"/>
    <property type="match status" value="1"/>
</dbReference>
<dbReference type="PANTHER" id="PTHR12126:SF11">
    <property type="entry name" value="NADH DEHYDROGENASE [UBIQUINONE] 1 ALPHA SUBCOMPLEX SUBUNIT 9, MITOCHONDRIAL"/>
    <property type="match status" value="1"/>
</dbReference>
<sequence length="247" mass="25804">MRAVVLGASGDMGRELVPALIGRGVDVVPAHRTTGVDAYTGTGLDAAFAGADVVVDSLSVTTQSAGRARDFFGVAARNVVAAADRAGIERIVCLSIINAAHPSVNAKFGYYQGKAVQESVYRELAGDRITMVWSAQWFELAQRLMSQMRLGPVAAVPHMMSQPCAAADAAQVLADAVTTPGGDIQVAGPETMDLCNLARRIAERDGAPRWVIGINYGGPTIRRGGLLPTGDVITTPTTAQAWLDAAT</sequence>